<dbReference type="Gene3D" id="1.25.70.10">
    <property type="entry name" value="Transcription termination factor 3, mitochondrial"/>
    <property type="match status" value="1"/>
</dbReference>
<reference evidence="2 3" key="1">
    <citation type="submission" date="2011-10" db="EMBL/GenBank/DDBJ databases">
        <authorList>
            <person name="Genoscope - CEA"/>
        </authorList>
    </citation>
    <scope>NUCLEOTIDE SEQUENCE [LARGE SCALE GENOMIC DNA]</scope>
    <source>
        <strain evidence="2 3">RCC 1105</strain>
    </source>
</reference>
<dbReference type="Proteomes" id="UP000198341">
    <property type="component" value="Chromosome 16"/>
</dbReference>
<sequence length="233" mass="26328">MTTTTTTTSKTLLQHRHQQPHNSSALLLSSSSRRQQGKKHRLFSTKSKRHQNNNQFVTTSASAFERRYVSSTASSSSPSTSTKSMMCDLLTDDESIKWASAKALVMELGFDDDEADKVMQKGFGWGKQDYWRNEKVREIPDMDEIEKRIQFIESLGVARDKIDVIVGKLPEILAMDIDGVMKPAVEHIEKNFFMKRGTPAFAKYVIRVPQALGNTIDCEGTCVGDCNRCWVRV</sequence>
<dbReference type="KEGG" id="bpg:Bathy16g00140"/>
<evidence type="ECO:0000313" key="2">
    <source>
        <dbReference type="EMBL" id="CCO20194.1"/>
    </source>
</evidence>
<dbReference type="InterPro" id="IPR038538">
    <property type="entry name" value="MTERF_sf"/>
</dbReference>
<dbReference type="RefSeq" id="XP_007508577.1">
    <property type="nucleotide sequence ID" value="XM_007508515.1"/>
</dbReference>
<proteinExistence type="predicted"/>
<protein>
    <submittedName>
        <fullName evidence="2">Uncharacterized protein</fullName>
    </submittedName>
</protein>
<dbReference type="GeneID" id="19011183"/>
<accession>K8EQH3</accession>
<organism evidence="2 3">
    <name type="scientific">Bathycoccus prasinos</name>
    <dbReference type="NCBI Taxonomy" id="41875"/>
    <lineage>
        <taxon>Eukaryota</taxon>
        <taxon>Viridiplantae</taxon>
        <taxon>Chlorophyta</taxon>
        <taxon>Mamiellophyceae</taxon>
        <taxon>Mamiellales</taxon>
        <taxon>Bathycoccaceae</taxon>
        <taxon>Bathycoccus</taxon>
    </lineage>
</organism>
<dbReference type="OrthoDB" id="431485at2759"/>
<feature type="compositionally biased region" description="Low complexity" evidence="1">
    <location>
        <begin position="23"/>
        <end position="32"/>
    </location>
</feature>
<evidence type="ECO:0000256" key="1">
    <source>
        <dbReference type="SAM" id="MobiDB-lite"/>
    </source>
</evidence>
<dbReference type="EMBL" id="FO082263">
    <property type="protein sequence ID" value="CCO20194.1"/>
    <property type="molecule type" value="Genomic_DNA"/>
</dbReference>
<gene>
    <name evidence="2" type="ordered locus">Bathy16g00140</name>
</gene>
<keyword evidence="3" id="KW-1185">Reference proteome</keyword>
<dbReference type="AlphaFoldDB" id="K8EQH3"/>
<name>K8EQH3_9CHLO</name>
<feature type="region of interest" description="Disordered" evidence="1">
    <location>
        <begin position="1"/>
        <end position="57"/>
    </location>
</feature>
<evidence type="ECO:0000313" key="3">
    <source>
        <dbReference type="Proteomes" id="UP000198341"/>
    </source>
</evidence>
<feature type="compositionally biased region" description="Basic residues" evidence="1">
    <location>
        <begin position="35"/>
        <end position="51"/>
    </location>
</feature>
<dbReference type="eggNOG" id="ENOG502QYF3">
    <property type="taxonomic scope" value="Eukaryota"/>
</dbReference>